<dbReference type="PANTHER" id="PTHR12170">
    <property type="entry name" value="MACROPHAGE ERYTHROBLAST ATTACHER-RELATED"/>
    <property type="match status" value="1"/>
</dbReference>
<sequence length="379" mass="43339">MEQLKRSTKPHKDLDRELAKASLIVKDLCQQADKGTFDLNEANEEEKKHILRGRQRLDHLIELTKIKNTNDPEFKKWNEKRIDRILVDYLLREGFSDTAELLASEYEIGVTRAIEQALRGRNLLGQNFGANSCTEALKWCNENKSNLRKINSTLEFNLRVQEFIELCRANKKEEAIDYSKKHFKTYLDTSKKDSPQGSIRRHDSLKLKPRSDPLLAQFLQMMGTLAFPPNTTCPPYKALYDPSRWEALIEQFRADFYALNSLPSQPLLNVTLQAGLSALKTPMCYQHDNKNINCPVCSPDTLGILAQDLPMSHHVNSTIVCRISGKIMNENNPPMALPNGYVYSYDALYEMSSKNNGKITCPRTGDIFSFSQLKKVFIS</sequence>
<dbReference type="OrthoDB" id="1933455at2759"/>
<feature type="domain" description="RING-Gid-type" evidence="9">
    <location>
        <begin position="294"/>
        <end position="364"/>
    </location>
</feature>
<evidence type="ECO:0000256" key="1">
    <source>
        <dbReference type="ARBA" id="ARBA00004496"/>
    </source>
</evidence>
<dbReference type="Proteomes" id="UP000789706">
    <property type="component" value="Unassembled WGS sequence"/>
</dbReference>
<dbReference type="CDD" id="cd16659">
    <property type="entry name" value="RING-Ubox_Emp"/>
    <property type="match status" value="1"/>
</dbReference>
<dbReference type="EMBL" id="CAJVPK010000027">
    <property type="protein sequence ID" value="CAG8434711.1"/>
    <property type="molecule type" value="Genomic_DNA"/>
</dbReference>
<dbReference type="SUPFAM" id="SSF57850">
    <property type="entry name" value="RING/U-box"/>
    <property type="match status" value="1"/>
</dbReference>
<dbReference type="SMART" id="SM00757">
    <property type="entry name" value="CRA"/>
    <property type="match status" value="1"/>
</dbReference>
<evidence type="ECO:0000256" key="4">
    <source>
        <dbReference type="ARBA" id="ARBA00022723"/>
    </source>
</evidence>
<feature type="zinc finger region" description="RING-Gid-type" evidence="7">
    <location>
        <begin position="294"/>
        <end position="364"/>
    </location>
</feature>
<proteinExistence type="inferred from homology"/>
<evidence type="ECO:0000313" key="11">
    <source>
        <dbReference type="Proteomes" id="UP000789706"/>
    </source>
</evidence>
<dbReference type="SMART" id="SM00667">
    <property type="entry name" value="LisH"/>
    <property type="match status" value="1"/>
</dbReference>
<name>A0A9N8YKJ5_9GLOM</name>
<dbReference type="InterPro" id="IPR006595">
    <property type="entry name" value="CTLH_C"/>
</dbReference>
<dbReference type="GO" id="GO:0034657">
    <property type="term" value="C:GID complex"/>
    <property type="evidence" value="ECO:0007669"/>
    <property type="project" value="TreeGrafter"/>
</dbReference>
<dbReference type="InterPro" id="IPR045098">
    <property type="entry name" value="Fyv10_fam"/>
</dbReference>
<accession>A0A9N8YKJ5</accession>
<keyword evidence="5 7" id="KW-0863">Zinc-finger</keyword>
<comment type="similarity">
    <text evidence="2">Belongs to the FYV10 family.</text>
</comment>
<dbReference type="InterPro" id="IPR044063">
    <property type="entry name" value="ZF_RING_GID"/>
</dbReference>
<reference evidence="10" key="1">
    <citation type="submission" date="2021-06" db="EMBL/GenBank/DDBJ databases">
        <authorList>
            <person name="Kallberg Y."/>
            <person name="Tangrot J."/>
            <person name="Rosling A."/>
        </authorList>
    </citation>
    <scope>NUCLEOTIDE SEQUENCE</scope>
    <source>
        <strain evidence="10">AZ414A</strain>
    </source>
</reference>
<dbReference type="PROSITE" id="PS50897">
    <property type="entry name" value="CTLH"/>
    <property type="match status" value="1"/>
</dbReference>
<dbReference type="InterPro" id="IPR006594">
    <property type="entry name" value="LisH"/>
</dbReference>
<dbReference type="PANTHER" id="PTHR12170:SF2">
    <property type="entry name" value="E3 UBIQUITIN-PROTEIN TRANSFERASE MAEA"/>
    <property type="match status" value="1"/>
</dbReference>
<gene>
    <name evidence="10" type="ORF">DEBURN_LOCUS756</name>
</gene>
<dbReference type="GO" id="GO:0008270">
    <property type="term" value="F:zinc ion binding"/>
    <property type="evidence" value="ECO:0007669"/>
    <property type="project" value="UniProtKB-KW"/>
</dbReference>
<keyword evidence="3" id="KW-0963">Cytoplasm</keyword>
<evidence type="ECO:0000256" key="3">
    <source>
        <dbReference type="ARBA" id="ARBA00022490"/>
    </source>
</evidence>
<dbReference type="GO" id="GO:0005634">
    <property type="term" value="C:nucleus"/>
    <property type="evidence" value="ECO:0007669"/>
    <property type="project" value="TreeGrafter"/>
</dbReference>
<dbReference type="InterPro" id="IPR013144">
    <property type="entry name" value="CRA_dom"/>
</dbReference>
<evidence type="ECO:0000256" key="2">
    <source>
        <dbReference type="ARBA" id="ARBA00010615"/>
    </source>
</evidence>
<evidence type="ECO:0000256" key="5">
    <source>
        <dbReference type="ARBA" id="ARBA00022771"/>
    </source>
</evidence>
<keyword evidence="4" id="KW-0479">Metal-binding</keyword>
<evidence type="ECO:0000259" key="9">
    <source>
        <dbReference type="PROSITE" id="PS51867"/>
    </source>
</evidence>
<dbReference type="GO" id="GO:0061630">
    <property type="term" value="F:ubiquitin protein ligase activity"/>
    <property type="evidence" value="ECO:0007669"/>
    <property type="project" value="InterPro"/>
</dbReference>
<dbReference type="GO" id="GO:0005737">
    <property type="term" value="C:cytoplasm"/>
    <property type="evidence" value="ECO:0007669"/>
    <property type="project" value="UniProtKB-SubCell"/>
</dbReference>
<evidence type="ECO:0000259" key="8">
    <source>
        <dbReference type="PROSITE" id="PS50897"/>
    </source>
</evidence>
<dbReference type="GO" id="GO:0043161">
    <property type="term" value="P:proteasome-mediated ubiquitin-dependent protein catabolic process"/>
    <property type="evidence" value="ECO:0007669"/>
    <property type="project" value="InterPro"/>
</dbReference>
<dbReference type="SMART" id="SM00668">
    <property type="entry name" value="CTLH"/>
    <property type="match status" value="1"/>
</dbReference>
<dbReference type="InterPro" id="IPR024964">
    <property type="entry name" value="CTLH/CRA"/>
</dbReference>
<dbReference type="PROSITE" id="PS50896">
    <property type="entry name" value="LISH"/>
    <property type="match status" value="1"/>
</dbReference>
<evidence type="ECO:0000256" key="7">
    <source>
        <dbReference type="PROSITE-ProRule" id="PRU01215"/>
    </source>
</evidence>
<comment type="caution">
    <text evidence="10">The sequence shown here is derived from an EMBL/GenBank/DDBJ whole genome shotgun (WGS) entry which is preliminary data.</text>
</comment>
<dbReference type="AlphaFoldDB" id="A0A9N8YKJ5"/>
<comment type="subcellular location">
    <subcellularLocation>
        <location evidence="1">Cytoplasm</location>
    </subcellularLocation>
</comment>
<evidence type="ECO:0000313" key="10">
    <source>
        <dbReference type="EMBL" id="CAG8434711.1"/>
    </source>
</evidence>
<keyword evidence="6" id="KW-0862">Zinc</keyword>
<keyword evidence="11" id="KW-1185">Reference proteome</keyword>
<organism evidence="10 11">
    <name type="scientific">Diversispora eburnea</name>
    <dbReference type="NCBI Taxonomy" id="1213867"/>
    <lineage>
        <taxon>Eukaryota</taxon>
        <taxon>Fungi</taxon>
        <taxon>Fungi incertae sedis</taxon>
        <taxon>Mucoromycota</taxon>
        <taxon>Glomeromycotina</taxon>
        <taxon>Glomeromycetes</taxon>
        <taxon>Diversisporales</taxon>
        <taxon>Diversisporaceae</taxon>
        <taxon>Diversispora</taxon>
    </lineage>
</organism>
<evidence type="ECO:0000256" key="6">
    <source>
        <dbReference type="ARBA" id="ARBA00022833"/>
    </source>
</evidence>
<feature type="domain" description="CTLH" evidence="8">
    <location>
        <begin position="135"/>
        <end position="174"/>
    </location>
</feature>
<protein>
    <submittedName>
        <fullName evidence="10">7797_t:CDS:1</fullName>
    </submittedName>
</protein>
<dbReference type="Pfam" id="PF10607">
    <property type="entry name" value="CTLH"/>
    <property type="match status" value="1"/>
</dbReference>
<dbReference type="PROSITE" id="PS51867">
    <property type="entry name" value="ZF_RING_GID"/>
    <property type="match status" value="1"/>
</dbReference>